<keyword evidence="3" id="KW-0378">Hydrolase</keyword>
<keyword evidence="7" id="KW-0723">Serine/threonine-protein kinase</keyword>
<dbReference type="InterPro" id="IPR011009">
    <property type="entry name" value="Kinase-like_dom_sf"/>
</dbReference>
<keyword evidence="7" id="KW-0808">Transferase</keyword>
<dbReference type="GO" id="GO:0005694">
    <property type="term" value="C:chromosome"/>
    <property type="evidence" value="ECO:0007669"/>
    <property type="project" value="UniProtKB-ARBA"/>
</dbReference>
<evidence type="ECO:0000256" key="4">
    <source>
        <dbReference type="ARBA" id="ARBA00022806"/>
    </source>
</evidence>
<evidence type="ECO:0000256" key="5">
    <source>
        <dbReference type="ARBA" id="ARBA00022840"/>
    </source>
</evidence>
<sequence length="1173" mass="129880">MSQILERRFALPSTPIQEGGHARLFKAVDLEQNNQSVAVKVFNPTRVFDDKVLSAAWSNELTTYQALGNHENLARLIDWGRTEDGAPYLVFEWLESDLFSELSSLALEGWDDFWPIAQDILAGLALIHAAGFVHRDVKPENILVTADGRYKIADFGTTRLTETVNLGITMAPLGTAPYAPPERGTSNPTPAYDIYSFAVLLVVCLSGKVPQDHNRAAQLFQGLDLPADVSGILAPALHTDPDQRPDSASVLLARIKELQDARELRRRGELEVFLDVPERVIETYAKQYGMASSTAPLSQILEDLSAVGAFAFDHRQERPDLQIAGQTIILRAQLHRTRAGVVRVQRISRPPAQVLEYARANWYRSPVTLRTSVPTDPAKAAQQLHAHLEQVSRQDAIRASAEVEQQEASVFNSWRGSLRAKFALEAGRSSPIKYLSFRTQGSRVRFKISGEAESIEVNESRLVRSGNRRVFYGDIEGVENDEVILYMTRGSAATLPSRGILEFDAESSRSKLRREQAALERIVGRRSVREDLRDLLTSPAASAKPAPYEIDQFRQQGLDPAKRVAVQASLGARDFLLVHGPPGTGKTTFIAELVTQELRLNPAARIVLASQTHIALDNALMRIREIVPEAAMLRLGRTERLAEDVEPLGSNAQMSQWREEAVQQSRKFIVEFAQRNGIEISGQDVEGLARELERRTERVKDLRSRISLRQSERRALVREIESIDSLAVPLLEAADRIERVTTKGLSKELEAAVQRFIEVGIDAASRLESGGPLATRLLAMEQSLAEWRSDLREQSSQETSARASLAAALSTDAEKPSDELLSVAKERRYKSDPRLSALDAVASDWHERFGVGAEFSGALVARAQVVAATCVGLTGTPGVELIPFDLCIIDEASKATATEALVPLASSRRWVLVGDDRQLPPFVDHALKDVRLLERFNLTPDEIGQTLFSVLAERLPAECRFSLTHQHRMHPTIGNLVSQCFYDGALTSEPRDLSDTIKMAFGAAAVWVDTARRPDRSEVSSGSSYKNKGEARVVTSLLDRLQWVAAQRSDELTVAVLTGYDAQRQEITESLAQGEHQRENLRVKVATVDAYQGQEADVCMFSATRSNNRHGLGFLASEERINVALSRARDGLLVIGDASFIDQQAATRRSPLLTVLEYMRSNPDCLVEESRES</sequence>
<proteinExistence type="inferred from homology"/>
<dbReference type="Pfam" id="PF13087">
    <property type="entry name" value="AAA_12"/>
    <property type="match status" value="1"/>
</dbReference>
<dbReference type="InterPro" id="IPR000719">
    <property type="entry name" value="Prot_kinase_dom"/>
</dbReference>
<gene>
    <name evidence="7" type="ORF">HD601_001294</name>
</gene>
<dbReference type="SMART" id="SM00220">
    <property type="entry name" value="S_TKc"/>
    <property type="match status" value="1"/>
</dbReference>
<evidence type="ECO:0000313" key="7">
    <source>
        <dbReference type="EMBL" id="MBB5786719.1"/>
    </source>
</evidence>
<dbReference type="Gene3D" id="1.10.510.10">
    <property type="entry name" value="Transferase(Phosphotransferase) domain 1"/>
    <property type="match status" value="1"/>
</dbReference>
<keyword evidence="5" id="KW-0067">ATP-binding</keyword>
<dbReference type="InterPro" id="IPR041677">
    <property type="entry name" value="DNA2/NAM7_AAA_11"/>
</dbReference>
<dbReference type="GO" id="GO:0016787">
    <property type="term" value="F:hydrolase activity"/>
    <property type="evidence" value="ECO:0007669"/>
    <property type="project" value="UniProtKB-KW"/>
</dbReference>
<protein>
    <submittedName>
        <fullName evidence="7">Serine/threonine protein kinase</fullName>
    </submittedName>
</protein>
<evidence type="ECO:0000256" key="2">
    <source>
        <dbReference type="ARBA" id="ARBA00022741"/>
    </source>
</evidence>
<dbReference type="RefSeq" id="WP_184820328.1">
    <property type="nucleotide sequence ID" value="NZ_JACHMM010000001.1"/>
</dbReference>
<dbReference type="PROSITE" id="PS50011">
    <property type="entry name" value="PROTEIN_KINASE_DOM"/>
    <property type="match status" value="1"/>
</dbReference>
<dbReference type="GO" id="GO:0043139">
    <property type="term" value="F:5'-3' DNA helicase activity"/>
    <property type="evidence" value="ECO:0007669"/>
    <property type="project" value="TreeGrafter"/>
</dbReference>
<evidence type="ECO:0000256" key="3">
    <source>
        <dbReference type="ARBA" id="ARBA00022801"/>
    </source>
</evidence>
<accession>A0A7W9LK51</accession>
<dbReference type="PANTHER" id="PTHR43788">
    <property type="entry name" value="DNA2/NAM7 HELICASE FAMILY MEMBER"/>
    <property type="match status" value="1"/>
</dbReference>
<dbReference type="EMBL" id="JACHMM010000001">
    <property type="protein sequence ID" value="MBB5786719.1"/>
    <property type="molecule type" value="Genomic_DNA"/>
</dbReference>
<dbReference type="InterPro" id="IPR027417">
    <property type="entry name" value="P-loop_NTPase"/>
</dbReference>
<dbReference type="Pfam" id="PF13086">
    <property type="entry name" value="AAA_11"/>
    <property type="match status" value="1"/>
</dbReference>
<feature type="domain" description="Protein kinase" evidence="6">
    <location>
        <begin position="10"/>
        <end position="274"/>
    </location>
</feature>
<evidence type="ECO:0000313" key="8">
    <source>
        <dbReference type="Proteomes" id="UP000542813"/>
    </source>
</evidence>
<dbReference type="InterPro" id="IPR050534">
    <property type="entry name" value="Coronavir_polyprotein_1ab"/>
</dbReference>
<keyword evidence="8" id="KW-1185">Reference proteome</keyword>
<dbReference type="SMART" id="SM00382">
    <property type="entry name" value="AAA"/>
    <property type="match status" value="1"/>
</dbReference>
<dbReference type="SUPFAM" id="SSF56112">
    <property type="entry name" value="Protein kinase-like (PK-like)"/>
    <property type="match status" value="1"/>
</dbReference>
<dbReference type="SUPFAM" id="SSF52540">
    <property type="entry name" value="P-loop containing nucleoside triphosphate hydrolases"/>
    <property type="match status" value="1"/>
</dbReference>
<dbReference type="PANTHER" id="PTHR43788:SF8">
    <property type="entry name" value="DNA-BINDING PROTEIN SMUBP-2"/>
    <property type="match status" value="1"/>
</dbReference>
<keyword evidence="7" id="KW-0418">Kinase</keyword>
<dbReference type="Pfam" id="PF00069">
    <property type="entry name" value="Pkinase"/>
    <property type="match status" value="1"/>
</dbReference>
<dbReference type="CDD" id="cd17934">
    <property type="entry name" value="DEXXQc_Upf1-like"/>
    <property type="match status" value="1"/>
</dbReference>
<evidence type="ECO:0000256" key="1">
    <source>
        <dbReference type="ARBA" id="ARBA00007913"/>
    </source>
</evidence>
<dbReference type="InterPro" id="IPR041679">
    <property type="entry name" value="DNA2/NAM7-like_C"/>
</dbReference>
<dbReference type="FunFam" id="3.40.50.300:FF:000326">
    <property type="entry name" value="P-loop containing nucleoside triphosphate hydrolase"/>
    <property type="match status" value="1"/>
</dbReference>
<comment type="similarity">
    <text evidence="1">Belongs to the DNA2/NAM7 helicase family.</text>
</comment>
<dbReference type="GO" id="GO:0005524">
    <property type="term" value="F:ATP binding"/>
    <property type="evidence" value="ECO:0007669"/>
    <property type="project" value="UniProtKB-KW"/>
</dbReference>
<dbReference type="InterPro" id="IPR003593">
    <property type="entry name" value="AAA+_ATPase"/>
</dbReference>
<keyword evidence="2" id="KW-0547">Nucleotide-binding</keyword>
<dbReference type="InterPro" id="IPR047187">
    <property type="entry name" value="SF1_C_Upf1"/>
</dbReference>
<dbReference type="Proteomes" id="UP000542813">
    <property type="component" value="Unassembled WGS sequence"/>
</dbReference>
<dbReference type="Gene3D" id="3.40.50.300">
    <property type="entry name" value="P-loop containing nucleotide triphosphate hydrolases"/>
    <property type="match status" value="2"/>
</dbReference>
<evidence type="ECO:0000259" key="6">
    <source>
        <dbReference type="PROSITE" id="PS50011"/>
    </source>
</evidence>
<dbReference type="InterPro" id="IPR008271">
    <property type="entry name" value="Ser/Thr_kinase_AS"/>
</dbReference>
<dbReference type="CDD" id="cd18808">
    <property type="entry name" value="SF1_C_Upf1"/>
    <property type="match status" value="1"/>
</dbReference>
<dbReference type="AlphaFoldDB" id="A0A7W9LK51"/>
<name>A0A7W9LK51_9ACTN</name>
<reference evidence="7 8" key="1">
    <citation type="submission" date="2020-08" db="EMBL/GenBank/DDBJ databases">
        <title>Sequencing the genomes of 1000 actinobacteria strains.</title>
        <authorList>
            <person name="Klenk H.-P."/>
        </authorList>
    </citation>
    <scope>NUCLEOTIDE SEQUENCE [LARGE SCALE GENOMIC DNA]</scope>
    <source>
        <strain evidence="7 8">DSM 102122</strain>
    </source>
</reference>
<comment type="caution">
    <text evidence="7">The sequence shown here is derived from an EMBL/GenBank/DDBJ whole genome shotgun (WGS) entry which is preliminary data.</text>
</comment>
<dbReference type="CDD" id="cd14014">
    <property type="entry name" value="STKc_PknB_like"/>
    <property type="match status" value="1"/>
</dbReference>
<dbReference type="PROSITE" id="PS00108">
    <property type="entry name" value="PROTEIN_KINASE_ST"/>
    <property type="match status" value="1"/>
</dbReference>
<dbReference type="GO" id="GO:0004674">
    <property type="term" value="F:protein serine/threonine kinase activity"/>
    <property type="evidence" value="ECO:0007669"/>
    <property type="project" value="UniProtKB-KW"/>
</dbReference>
<keyword evidence="4" id="KW-0347">Helicase</keyword>
<organism evidence="7 8">
    <name type="scientific">Jiangella mangrovi</name>
    <dbReference type="NCBI Taxonomy" id="1524084"/>
    <lineage>
        <taxon>Bacteria</taxon>
        <taxon>Bacillati</taxon>
        <taxon>Actinomycetota</taxon>
        <taxon>Actinomycetes</taxon>
        <taxon>Jiangellales</taxon>
        <taxon>Jiangellaceae</taxon>
        <taxon>Jiangella</taxon>
    </lineage>
</organism>